<keyword evidence="2" id="KW-0732">Signal</keyword>
<evidence type="ECO:0000313" key="4">
    <source>
        <dbReference type="Proteomes" id="UP000601435"/>
    </source>
</evidence>
<feature type="non-terminal residue" evidence="3">
    <location>
        <position position="1"/>
    </location>
</feature>
<name>A0A813ATK6_9DINO</name>
<feature type="compositionally biased region" description="Basic and acidic residues" evidence="1">
    <location>
        <begin position="243"/>
        <end position="253"/>
    </location>
</feature>
<keyword evidence="4" id="KW-1185">Reference proteome</keyword>
<evidence type="ECO:0000256" key="1">
    <source>
        <dbReference type="SAM" id="MobiDB-lite"/>
    </source>
</evidence>
<protein>
    <submittedName>
        <fullName evidence="3">Ap1g1 protein</fullName>
    </submittedName>
</protein>
<gene>
    <name evidence="3" type="primary">Ap1g1</name>
    <name evidence="3" type="ORF">SNEC2469_LOCUS28828</name>
</gene>
<dbReference type="EMBL" id="CAJNJA010063485">
    <property type="protein sequence ID" value="CAE7879565.1"/>
    <property type="molecule type" value="Genomic_DNA"/>
</dbReference>
<organism evidence="3 4">
    <name type="scientific">Symbiodinium necroappetens</name>
    <dbReference type="NCBI Taxonomy" id="1628268"/>
    <lineage>
        <taxon>Eukaryota</taxon>
        <taxon>Sar</taxon>
        <taxon>Alveolata</taxon>
        <taxon>Dinophyceae</taxon>
        <taxon>Suessiales</taxon>
        <taxon>Symbiodiniaceae</taxon>
        <taxon>Symbiodinium</taxon>
    </lineage>
</organism>
<proteinExistence type="predicted"/>
<accession>A0A813ATK6</accession>
<feature type="chain" id="PRO_5032793896" evidence="2">
    <location>
        <begin position="21"/>
        <end position="658"/>
    </location>
</feature>
<dbReference type="AlphaFoldDB" id="A0A813ATK6"/>
<dbReference type="OrthoDB" id="424848at2759"/>
<dbReference type="Proteomes" id="UP000601435">
    <property type="component" value="Unassembled WGS sequence"/>
</dbReference>
<evidence type="ECO:0000256" key="2">
    <source>
        <dbReference type="SAM" id="SignalP"/>
    </source>
</evidence>
<feature type="region of interest" description="Disordered" evidence="1">
    <location>
        <begin position="231"/>
        <end position="253"/>
    </location>
</feature>
<sequence length="658" mass="71696">MPSEVVQLVLPLILKLGILGEEAVGLKGASMTHLYKHKGPRNKCESYRAIMLLPTLTKVIHKAFRPSLYEHVIASAPPILLGGKRGASAVFGNHVVRSFCRWCSRERRPACVLFADVASAYYQSVRDLTARRTVVSEGSVRSSALPLDEPGCDGLAERLAGDSAFARGNASSWLESLAAELHRGSWFSLRGDHVPVVTRRGSRPGSALADLMYSAGIESIVAMRDSLRAATPSAGSVPSLPWDSRRDLSERSPPREFVPLTDVIWADDLATCLTLSSSHMASLQTAIEASVLDESFAAHGYTLSYGAAKTAAMVALQGQGARSARRDLFRGKGVLSVVREHAEPASLPLVATYRHLGVLISANNSFLPELRARSSSAWSAFRQGRLKAYRCRRIAVARRGALLSTMVLPRLLFGAGAWPSLRKGECSFYHRTVFALYRQTLCVPHGEDQHISGATACALLQLPDPATLLRVERLRYLRQLVQSAPDALWALIRQDNAYLEEMRSALSWLFARLRATVDLGDPLAHWESWGDVMRCAPGRFRGAFSSLIVMSPLHLLGMCDMSRWGTFCPAGPVLAEGVHPQAPPVQPPGDCTPFGEPEIDFAATGHPALLDALLALEAADEDRVWEVVQDFIAPLQHLRATVEAWGSHPSAQAFVPDL</sequence>
<reference evidence="3" key="1">
    <citation type="submission" date="2021-02" db="EMBL/GenBank/DDBJ databases">
        <authorList>
            <person name="Dougan E. K."/>
            <person name="Rhodes N."/>
            <person name="Thang M."/>
            <person name="Chan C."/>
        </authorList>
    </citation>
    <scope>NUCLEOTIDE SEQUENCE</scope>
</reference>
<feature type="signal peptide" evidence="2">
    <location>
        <begin position="1"/>
        <end position="20"/>
    </location>
</feature>
<evidence type="ECO:0000313" key="3">
    <source>
        <dbReference type="EMBL" id="CAE7879565.1"/>
    </source>
</evidence>
<comment type="caution">
    <text evidence="3">The sequence shown here is derived from an EMBL/GenBank/DDBJ whole genome shotgun (WGS) entry which is preliminary data.</text>
</comment>